<accession>A0A6J4M3X8</accession>
<sequence>MLTFFCYYEPIDCHKLLLNRSKDTYLTNREDAKGAKEEKEEDR</sequence>
<protein>
    <submittedName>
        <fullName evidence="1">Uncharacterized protein</fullName>
    </submittedName>
</protein>
<evidence type="ECO:0000313" key="1">
    <source>
        <dbReference type="EMBL" id="CAA9348947.1"/>
    </source>
</evidence>
<dbReference type="EMBL" id="CADCTZ010000504">
    <property type="protein sequence ID" value="CAA9348947.1"/>
    <property type="molecule type" value="Genomic_DNA"/>
</dbReference>
<name>A0A6J4M3X8_9CYAN</name>
<proteinExistence type="predicted"/>
<gene>
    <name evidence="1" type="ORF">AVDCRST_MAG84-2766</name>
</gene>
<reference evidence="1" key="1">
    <citation type="submission" date="2020-02" db="EMBL/GenBank/DDBJ databases">
        <authorList>
            <person name="Meier V. D."/>
        </authorList>
    </citation>
    <scope>NUCLEOTIDE SEQUENCE</scope>
    <source>
        <strain evidence="1">AVDCRST_MAG84</strain>
    </source>
</reference>
<dbReference type="AlphaFoldDB" id="A0A6J4M3X8"/>
<organism evidence="1">
    <name type="scientific">uncultured Microcoleus sp</name>
    <dbReference type="NCBI Taxonomy" id="259945"/>
    <lineage>
        <taxon>Bacteria</taxon>
        <taxon>Bacillati</taxon>
        <taxon>Cyanobacteriota</taxon>
        <taxon>Cyanophyceae</taxon>
        <taxon>Oscillatoriophycideae</taxon>
        <taxon>Oscillatoriales</taxon>
        <taxon>Microcoleaceae</taxon>
        <taxon>Microcoleus</taxon>
        <taxon>environmental samples</taxon>
    </lineage>
</organism>